<comment type="similarity">
    <text evidence="16">Belongs to the transpeptidase family. FtsI subfamily.</text>
</comment>
<proteinExistence type="inferred from homology"/>
<dbReference type="PANTHER" id="PTHR30627:SF1">
    <property type="entry name" value="PEPTIDOGLYCAN D,D-TRANSPEPTIDASE FTSI"/>
    <property type="match status" value="1"/>
</dbReference>
<feature type="domain" description="Penicillin-binding protein dimerisation" evidence="18">
    <location>
        <begin position="48"/>
        <end position="197"/>
    </location>
</feature>
<evidence type="ECO:0000256" key="15">
    <source>
        <dbReference type="ARBA" id="ARBA00023316"/>
    </source>
</evidence>
<keyword evidence="11 16" id="KW-1133">Transmembrane helix</keyword>
<dbReference type="Proteomes" id="UP001069090">
    <property type="component" value="Unassembled WGS sequence"/>
</dbReference>
<comment type="pathway">
    <text evidence="16">Cell wall biogenesis; peptidoglycan biosynthesis.</text>
</comment>
<dbReference type="InterPro" id="IPR012338">
    <property type="entry name" value="Beta-lactam/transpept-like"/>
</dbReference>
<keyword evidence="14 16" id="KW-0131">Cell cycle</keyword>
<evidence type="ECO:0000256" key="8">
    <source>
        <dbReference type="ARBA" id="ARBA00022801"/>
    </source>
</evidence>
<dbReference type="GO" id="GO:0071555">
    <property type="term" value="P:cell wall organization"/>
    <property type="evidence" value="ECO:0007669"/>
    <property type="project" value="UniProtKB-KW"/>
</dbReference>
<evidence type="ECO:0000256" key="7">
    <source>
        <dbReference type="ARBA" id="ARBA00022692"/>
    </source>
</evidence>
<dbReference type="GO" id="GO:0009252">
    <property type="term" value="P:peptidoglycan biosynthetic process"/>
    <property type="evidence" value="ECO:0007669"/>
    <property type="project" value="UniProtKB-UniRule"/>
</dbReference>
<keyword evidence="5 16" id="KW-0121">Carboxypeptidase</keyword>
<dbReference type="GO" id="GO:0008658">
    <property type="term" value="F:penicillin binding"/>
    <property type="evidence" value="ECO:0007669"/>
    <property type="project" value="InterPro"/>
</dbReference>
<dbReference type="SUPFAM" id="SSF56519">
    <property type="entry name" value="Penicillin binding protein dimerisation domain"/>
    <property type="match status" value="1"/>
</dbReference>
<keyword evidence="4 16" id="KW-0132">Cell division</keyword>
<comment type="caution">
    <text evidence="19">The sequence shown here is derived from an EMBL/GenBank/DDBJ whole genome shotgun (WGS) entry which is preliminary data.</text>
</comment>
<dbReference type="GO" id="GO:0006508">
    <property type="term" value="P:proteolysis"/>
    <property type="evidence" value="ECO:0007669"/>
    <property type="project" value="UniProtKB-KW"/>
</dbReference>
<evidence type="ECO:0000313" key="19">
    <source>
        <dbReference type="EMBL" id="MCZ0866128.1"/>
    </source>
</evidence>
<keyword evidence="10 16" id="KW-0573">Peptidoglycan synthesis</keyword>
<dbReference type="SUPFAM" id="SSF56601">
    <property type="entry name" value="beta-lactamase/transpeptidase-like"/>
    <property type="match status" value="1"/>
</dbReference>
<keyword evidence="9 16" id="KW-0133">Cell shape</keyword>
<keyword evidence="13 16" id="KW-0717">Septation</keyword>
<keyword evidence="15 16" id="KW-0961">Cell wall biogenesis/degradation</keyword>
<evidence type="ECO:0000256" key="12">
    <source>
        <dbReference type="ARBA" id="ARBA00023136"/>
    </source>
</evidence>
<accession>A0A9J6RPM7</accession>
<evidence type="ECO:0000256" key="1">
    <source>
        <dbReference type="ARBA" id="ARBA00004370"/>
    </source>
</evidence>
<sequence>MPVWRFSLVVFLLASLAALLIWRVVSLQLLDTQFLQNQGDARTIRTEKIPAYRGVITDRNGEPLAVSTPVASIWINPKHMQGLDQDLKPLAQLLDLPVSVIKQKINDNRERGFIYLRRHISPEQAKAVMALKIKGVNRQQEYKRYYPAAEVAAHLVGFTNIDDQGQEGLELAYDQWLRGSDGRKRVLKDLHGSVIRDIDQPQEAVSGKELTLSIDMRLQYMAYRELKAMLQNAKAKAGSVVVVDSETGEVLAMVNQPSYNPNNRSRLNPAHMRNRAMTDVFEPGSTVKPLTVLAALESGKYTPKTLVDTNPGYIRVGKKPLLDPVNYGVMDVTKILTKSSQVGISKIALDLDEQSIWELFGRFGLGRDVGSGFPGESSGQMPSRANWRPIEIVNFAFGYGLSVTPVQLAQAYAVLANGGLMQPISLLRKDSPQEATRVVNTRQAKQVVEMLKTVTEKGGTGTGAQIATYTVAGKTGTVHKVGNNGYADDRYRAIFAGMAPANNPRLVAVVMIDEPSIDMYHGGEAAAPLFSKVMSDALRLLDVTPDKLSELKEAVVAQPELIAGGRKSA</sequence>
<evidence type="ECO:0000256" key="4">
    <source>
        <dbReference type="ARBA" id="ARBA00022618"/>
    </source>
</evidence>
<dbReference type="EMBL" id="JAPTGG010000010">
    <property type="protein sequence ID" value="MCZ0866128.1"/>
    <property type="molecule type" value="Genomic_DNA"/>
</dbReference>
<evidence type="ECO:0000256" key="9">
    <source>
        <dbReference type="ARBA" id="ARBA00022960"/>
    </source>
</evidence>
<reference evidence="19 20" key="1">
    <citation type="submission" date="2022-12" db="EMBL/GenBank/DDBJ databases">
        <title>Dasania phycosphaerae sp. nov., isolated from particulate material of the south coast of Korea.</title>
        <authorList>
            <person name="Jiang Y."/>
        </authorList>
    </citation>
    <scope>NUCLEOTIDE SEQUENCE [LARGE SCALE GENOMIC DNA]</scope>
    <source>
        <strain evidence="19 20">GY-19</strain>
    </source>
</reference>
<dbReference type="Pfam" id="PF03717">
    <property type="entry name" value="PBP_dimer"/>
    <property type="match status" value="1"/>
</dbReference>
<dbReference type="EC" id="3.4.16.4" evidence="16"/>
<evidence type="ECO:0000256" key="11">
    <source>
        <dbReference type="ARBA" id="ARBA00022989"/>
    </source>
</evidence>
<keyword evidence="8 16" id="KW-0378">Hydrolase</keyword>
<feature type="active site" description="Acyl-ester intermediate" evidence="16">
    <location>
        <position position="285"/>
    </location>
</feature>
<evidence type="ECO:0000256" key="5">
    <source>
        <dbReference type="ARBA" id="ARBA00022645"/>
    </source>
</evidence>
<feature type="domain" description="Penicillin-binding protein transpeptidase" evidence="17">
    <location>
        <begin position="238"/>
        <end position="534"/>
    </location>
</feature>
<dbReference type="HAMAP" id="MF_02080">
    <property type="entry name" value="FtsI_transpept"/>
    <property type="match status" value="1"/>
</dbReference>
<dbReference type="RefSeq" id="WP_258332338.1">
    <property type="nucleotide sequence ID" value="NZ_JAPTGG010000010.1"/>
</dbReference>
<dbReference type="PANTHER" id="PTHR30627">
    <property type="entry name" value="PEPTIDOGLYCAN D,D-TRANSPEPTIDASE"/>
    <property type="match status" value="1"/>
</dbReference>
<dbReference type="Gene3D" id="3.90.1310.10">
    <property type="entry name" value="Penicillin-binding protein 2a (Domain 2)"/>
    <property type="match status" value="1"/>
</dbReference>
<keyword evidence="6 16" id="KW-0645">Protease</keyword>
<keyword evidence="2 16" id="KW-1003">Cell membrane</keyword>
<dbReference type="GO" id="GO:0008360">
    <property type="term" value="P:regulation of cell shape"/>
    <property type="evidence" value="ECO:0007669"/>
    <property type="project" value="UniProtKB-KW"/>
</dbReference>
<comment type="subcellular location">
    <subcellularLocation>
        <location evidence="1">Membrane</location>
    </subcellularLocation>
</comment>
<protein>
    <recommendedName>
        <fullName evidence="16">Peptidoglycan D,D-transpeptidase FtsI</fullName>
        <ecNumber evidence="16">3.4.16.4</ecNumber>
    </recommendedName>
    <alternativeName>
        <fullName evidence="16">Penicillin-binding protein 3</fullName>
        <shortName evidence="16">PBP-3</shortName>
    </alternativeName>
</protein>
<dbReference type="Pfam" id="PF00905">
    <property type="entry name" value="Transpeptidase"/>
    <property type="match status" value="1"/>
</dbReference>
<keyword evidence="7 16" id="KW-0812">Transmembrane</keyword>
<keyword evidence="3 16" id="KW-0997">Cell inner membrane</keyword>
<dbReference type="InterPro" id="IPR050515">
    <property type="entry name" value="Beta-lactam/transpept"/>
</dbReference>
<dbReference type="AlphaFoldDB" id="A0A9J6RPM7"/>
<dbReference type="GO" id="GO:0000917">
    <property type="term" value="P:division septum assembly"/>
    <property type="evidence" value="ECO:0007669"/>
    <property type="project" value="UniProtKB-KW"/>
</dbReference>
<dbReference type="InterPro" id="IPR001460">
    <property type="entry name" value="PCN-bd_Tpept"/>
</dbReference>
<dbReference type="GO" id="GO:0005886">
    <property type="term" value="C:plasma membrane"/>
    <property type="evidence" value="ECO:0007669"/>
    <property type="project" value="UniProtKB-UniRule"/>
</dbReference>
<dbReference type="Gene3D" id="3.40.710.10">
    <property type="entry name" value="DD-peptidase/beta-lactamase superfamily"/>
    <property type="match status" value="1"/>
</dbReference>
<dbReference type="InterPro" id="IPR005311">
    <property type="entry name" value="PBP_dimer"/>
</dbReference>
<name>A0A9J6RPM7_9GAMM</name>
<dbReference type="InterPro" id="IPR037532">
    <property type="entry name" value="FtsI_transpept"/>
</dbReference>
<dbReference type="GO" id="GO:0008955">
    <property type="term" value="F:peptidoglycan glycosyltransferase activity"/>
    <property type="evidence" value="ECO:0007669"/>
    <property type="project" value="InterPro"/>
</dbReference>
<evidence type="ECO:0000256" key="14">
    <source>
        <dbReference type="ARBA" id="ARBA00023306"/>
    </source>
</evidence>
<keyword evidence="12 16" id="KW-0472">Membrane</keyword>
<keyword evidence="20" id="KW-1185">Reference proteome</keyword>
<comment type="function">
    <text evidence="16">Catalyzes cross-linking of the peptidoglycan cell wall at the division septum.</text>
</comment>
<dbReference type="Gene3D" id="3.30.450.330">
    <property type="match status" value="1"/>
</dbReference>
<evidence type="ECO:0000313" key="20">
    <source>
        <dbReference type="Proteomes" id="UP001069090"/>
    </source>
</evidence>
<evidence type="ECO:0000256" key="3">
    <source>
        <dbReference type="ARBA" id="ARBA00022519"/>
    </source>
</evidence>
<evidence type="ECO:0000256" key="13">
    <source>
        <dbReference type="ARBA" id="ARBA00023210"/>
    </source>
</evidence>
<evidence type="ECO:0000256" key="16">
    <source>
        <dbReference type="HAMAP-Rule" id="MF_02080"/>
    </source>
</evidence>
<evidence type="ECO:0000256" key="2">
    <source>
        <dbReference type="ARBA" id="ARBA00022475"/>
    </source>
</evidence>
<organism evidence="19 20">
    <name type="scientific">Dasania phycosphaerae</name>
    <dbReference type="NCBI Taxonomy" id="2950436"/>
    <lineage>
        <taxon>Bacteria</taxon>
        <taxon>Pseudomonadati</taxon>
        <taxon>Pseudomonadota</taxon>
        <taxon>Gammaproteobacteria</taxon>
        <taxon>Cellvibrionales</taxon>
        <taxon>Spongiibacteraceae</taxon>
        <taxon>Dasania</taxon>
    </lineage>
</organism>
<evidence type="ECO:0000259" key="17">
    <source>
        <dbReference type="Pfam" id="PF00905"/>
    </source>
</evidence>
<dbReference type="InterPro" id="IPR036138">
    <property type="entry name" value="PBP_dimer_sf"/>
</dbReference>
<evidence type="ECO:0000256" key="6">
    <source>
        <dbReference type="ARBA" id="ARBA00022670"/>
    </source>
</evidence>
<evidence type="ECO:0000259" key="18">
    <source>
        <dbReference type="Pfam" id="PF03717"/>
    </source>
</evidence>
<evidence type="ECO:0000256" key="10">
    <source>
        <dbReference type="ARBA" id="ARBA00022984"/>
    </source>
</evidence>
<dbReference type="GO" id="GO:0009002">
    <property type="term" value="F:serine-type D-Ala-D-Ala carboxypeptidase activity"/>
    <property type="evidence" value="ECO:0007669"/>
    <property type="project" value="UniProtKB-UniRule"/>
</dbReference>
<comment type="catalytic activity">
    <reaction evidence="16">
        <text>Preferential cleavage: (Ac)2-L-Lys-D-Ala-|-D-Ala. Also transpeptidation of peptidyl-alanyl moieties that are N-acyl substituents of D-alanine.</text>
        <dbReference type="EC" id="3.4.16.4"/>
    </reaction>
</comment>
<gene>
    <name evidence="16" type="primary">ftsI</name>
    <name evidence="19" type="ORF">O0V09_13030</name>
</gene>
<dbReference type="GO" id="GO:0043093">
    <property type="term" value="P:FtsZ-dependent cytokinesis"/>
    <property type="evidence" value="ECO:0007669"/>
    <property type="project" value="UniProtKB-UniRule"/>
</dbReference>